<dbReference type="SUPFAM" id="SSF56954">
    <property type="entry name" value="Outer membrane efflux proteins (OEP)"/>
    <property type="match status" value="1"/>
</dbReference>
<evidence type="ECO:0000256" key="4">
    <source>
        <dbReference type="ARBA" id="ARBA00022452"/>
    </source>
</evidence>
<dbReference type="AlphaFoldDB" id="A0A1I2NXI8"/>
<accession>A0A1I2NXI8</accession>
<dbReference type="Pfam" id="PF02321">
    <property type="entry name" value="OEP"/>
    <property type="match status" value="2"/>
</dbReference>
<dbReference type="RefSeq" id="WP_232348965.1">
    <property type="nucleotide sequence ID" value="NZ_FOOU01000003.1"/>
</dbReference>
<dbReference type="InterPro" id="IPR003423">
    <property type="entry name" value="OMP_efflux"/>
</dbReference>
<evidence type="ECO:0000256" key="5">
    <source>
        <dbReference type="ARBA" id="ARBA00022692"/>
    </source>
</evidence>
<dbReference type="NCBIfam" id="TIGR01844">
    <property type="entry name" value="type_I_sec_TolC"/>
    <property type="match status" value="1"/>
</dbReference>
<evidence type="ECO:0000313" key="9">
    <source>
        <dbReference type="EMBL" id="SFG08655.1"/>
    </source>
</evidence>
<gene>
    <name evidence="9" type="ORF">SAMN05216175_103174</name>
</gene>
<organism evidence="9 10">
    <name type="scientific">Neptunomonas qingdaonensis</name>
    <dbReference type="NCBI Taxonomy" id="1045558"/>
    <lineage>
        <taxon>Bacteria</taxon>
        <taxon>Pseudomonadati</taxon>
        <taxon>Pseudomonadota</taxon>
        <taxon>Gammaproteobacteria</taxon>
        <taxon>Oceanospirillales</taxon>
        <taxon>Oceanospirillaceae</taxon>
        <taxon>Neptunomonas</taxon>
    </lineage>
</organism>
<evidence type="ECO:0000256" key="8">
    <source>
        <dbReference type="SAM" id="SignalP"/>
    </source>
</evidence>
<evidence type="ECO:0000313" key="10">
    <source>
        <dbReference type="Proteomes" id="UP000198623"/>
    </source>
</evidence>
<evidence type="ECO:0000256" key="3">
    <source>
        <dbReference type="ARBA" id="ARBA00022448"/>
    </source>
</evidence>
<dbReference type="GO" id="GO:0015288">
    <property type="term" value="F:porin activity"/>
    <property type="evidence" value="ECO:0007669"/>
    <property type="project" value="TreeGrafter"/>
</dbReference>
<dbReference type="PANTHER" id="PTHR30026">
    <property type="entry name" value="OUTER MEMBRANE PROTEIN TOLC"/>
    <property type="match status" value="1"/>
</dbReference>
<sequence>MKFISYAIRAAMFAGLCSSATLVSAGSLQEIYYKALDNDAQLKIAEATYRVNKEALPQARGGLLPNIVATANTSYTDSDSTSFNNHGYTVSLVQPVFSAARWFTYQQGETLDEQAQLRFDLAQQNLILQSIDTYLNVLRAKSNLETAESQERAIKRRLDQVNAQFEVGLIAITDVHEAQASYDNARVSLIEAEGALDNSYEALERLTGETITQTDLLSPEYPIQEVSPADPDSWLTKALTGNIGLQLVKSDIEVARKSAQIAKSGHLPTLDLNATYDQDKGTSTSNDWTESKIIGLSFSLPLYQGGSTSSRTRQAYAQMDVSMQTYEDTERAVKQATRSLLRNVKTNVLSVFARQQSIISSQAALDATSEGFAVGTRNVVDVLAAEQALYAAKRDYANARFDYVLNLFTFKQQIGTLSPEDLTSLDNWLIIQG</sequence>
<keyword evidence="4" id="KW-1134">Transmembrane beta strand</keyword>
<comment type="subcellular location">
    <subcellularLocation>
        <location evidence="1">Cell outer membrane</location>
    </subcellularLocation>
</comment>
<dbReference type="InterPro" id="IPR051906">
    <property type="entry name" value="TolC-like"/>
</dbReference>
<proteinExistence type="inferred from homology"/>
<keyword evidence="3" id="KW-0813">Transport</keyword>
<dbReference type="STRING" id="1045558.SAMN05216175_103174"/>
<keyword evidence="5" id="KW-0812">Transmembrane</keyword>
<keyword evidence="10" id="KW-1185">Reference proteome</keyword>
<feature type="signal peptide" evidence="8">
    <location>
        <begin position="1"/>
        <end position="25"/>
    </location>
</feature>
<dbReference type="Proteomes" id="UP000198623">
    <property type="component" value="Unassembled WGS sequence"/>
</dbReference>
<evidence type="ECO:0000256" key="2">
    <source>
        <dbReference type="ARBA" id="ARBA00007613"/>
    </source>
</evidence>
<dbReference type="GO" id="GO:1990281">
    <property type="term" value="C:efflux pump complex"/>
    <property type="evidence" value="ECO:0007669"/>
    <property type="project" value="TreeGrafter"/>
</dbReference>
<keyword evidence="6" id="KW-0472">Membrane</keyword>
<keyword evidence="8" id="KW-0732">Signal</keyword>
<evidence type="ECO:0000256" key="1">
    <source>
        <dbReference type="ARBA" id="ARBA00004442"/>
    </source>
</evidence>
<dbReference type="Gene3D" id="1.20.1600.10">
    <property type="entry name" value="Outer membrane efflux proteins (OEP)"/>
    <property type="match status" value="1"/>
</dbReference>
<dbReference type="PANTHER" id="PTHR30026:SF20">
    <property type="entry name" value="OUTER MEMBRANE PROTEIN TOLC"/>
    <property type="match status" value="1"/>
</dbReference>
<keyword evidence="7" id="KW-0998">Cell outer membrane</keyword>
<dbReference type="GO" id="GO:0009279">
    <property type="term" value="C:cell outer membrane"/>
    <property type="evidence" value="ECO:0007669"/>
    <property type="project" value="UniProtKB-SubCell"/>
</dbReference>
<dbReference type="EMBL" id="FOOU01000003">
    <property type="protein sequence ID" value="SFG08655.1"/>
    <property type="molecule type" value="Genomic_DNA"/>
</dbReference>
<protein>
    <submittedName>
        <fullName evidence="9">Outer membrane protein</fullName>
    </submittedName>
</protein>
<evidence type="ECO:0000256" key="7">
    <source>
        <dbReference type="ARBA" id="ARBA00023237"/>
    </source>
</evidence>
<comment type="similarity">
    <text evidence="2">Belongs to the outer membrane factor (OMF) (TC 1.B.17) family.</text>
</comment>
<name>A0A1I2NXI8_9GAMM</name>
<dbReference type="InterPro" id="IPR010130">
    <property type="entry name" value="T1SS_OMP_TolC"/>
</dbReference>
<dbReference type="GO" id="GO:0015562">
    <property type="term" value="F:efflux transmembrane transporter activity"/>
    <property type="evidence" value="ECO:0007669"/>
    <property type="project" value="InterPro"/>
</dbReference>
<evidence type="ECO:0000256" key="6">
    <source>
        <dbReference type="ARBA" id="ARBA00023136"/>
    </source>
</evidence>
<reference evidence="10" key="1">
    <citation type="submission" date="2016-10" db="EMBL/GenBank/DDBJ databases">
        <authorList>
            <person name="Varghese N."/>
            <person name="Submissions S."/>
        </authorList>
    </citation>
    <scope>NUCLEOTIDE SEQUENCE [LARGE SCALE GENOMIC DNA]</scope>
    <source>
        <strain evidence="10">CGMCC 1.10971</strain>
    </source>
</reference>
<feature type="chain" id="PRO_5011767428" evidence="8">
    <location>
        <begin position="26"/>
        <end position="433"/>
    </location>
</feature>